<accession>A0A4Z2HZW4</accession>
<gene>
    <name evidence="2" type="ORF">EYF80_019247</name>
</gene>
<name>A0A4Z2HZW4_9TELE</name>
<protein>
    <submittedName>
        <fullName evidence="2">Uncharacterized protein</fullName>
    </submittedName>
</protein>
<feature type="region of interest" description="Disordered" evidence="1">
    <location>
        <begin position="1"/>
        <end position="54"/>
    </location>
</feature>
<dbReference type="EMBL" id="SRLO01000162">
    <property type="protein sequence ID" value="TNN70512.1"/>
    <property type="molecule type" value="Genomic_DNA"/>
</dbReference>
<proteinExistence type="predicted"/>
<evidence type="ECO:0000313" key="2">
    <source>
        <dbReference type="EMBL" id="TNN70512.1"/>
    </source>
</evidence>
<dbReference type="Proteomes" id="UP000314294">
    <property type="component" value="Unassembled WGS sequence"/>
</dbReference>
<keyword evidence="3" id="KW-1185">Reference proteome</keyword>
<evidence type="ECO:0000256" key="1">
    <source>
        <dbReference type="SAM" id="MobiDB-lite"/>
    </source>
</evidence>
<reference evidence="2 3" key="1">
    <citation type="submission" date="2019-03" db="EMBL/GenBank/DDBJ databases">
        <title>First draft genome of Liparis tanakae, snailfish: a comprehensive survey of snailfish specific genes.</title>
        <authorList>
            <person name="Kim W."/>
            <person name="Song I."/>
            <person name="Jeong J.-H."/>
            <person name="Kim D."/>
            <person name="Kim S."/>
            <person name="Ryu S."/>
            <person name="Song J.Y."/>
            <person name="Lee S.K."/>
        </authorList>
    </citation>
    <scope>NUCLEOTIDE SEQUENCE [LARGE SCALE GENOMIC DNA]</scope>
    <source>
        <tissue evidence="2">Muscle</tissue>
    </source>
</reference>
<dbReference type="AlphaFoldDB" id="A0A4Z2HZW4"/>
<organism evidence="2 3">
    <name type="scientific">Liparis tanakae</name>
    <name type="common">Tanaka's snailfish</name>
    <dbReference type="NCBI Taxonomy" id="230148"/>
    <lineage>
        <taxon>Eukaryota</taxon>
        <taxon>Metazoa</taxon>
        <taxon>Chordata</taxon>
        <taxon>Craniata</taxon>
        <taxon>Vertebrata</taxon>
        <taxon>Euteleostomi</taxon>
        <taxon>Actinopterygii</taxon>
        <taxon>Neopterygii</taxon>
        <taxon>Teleostei</taxon>
        <taxon>Neoteleostei</taxon>
        <taxon>Acanthomorphata</taxon>
        <taxon>Eupercaria</taxon>
        <taxon>Perciformes</taxon>
        <taxon>Cottioidei</taxon>
        <taxon>Cottales</taxon>
        <taxon>Liparidae</taxon>
        <taxon>Liparis</taxon>
    </lineage>
</organism>
<sequence length="79" mass="8550">MFNSTSQQEMLRGDSIYSSLKSEPIMPTDVTDGQESKHERRKAQHGHTAASLPPHCEQHLSAGLEGSANLGLSPGLNHI</sequence>
<comment type="caution">
    <text evidence="2">The sequence shown here is derived from an EMBL/GenBank/DDBJ whole genome shotgun (WGS) entry which is preliminary data.</text>
</comment>
<evidence type="ECO:0000313" key="3">
    <source>
        <dbReference type="Proteomes" id="UP000314294"/>
    </source>
</evidence>